<protein>
    <submittedName>
        <fullName evidence="1">Uncharacterized protein</fullName>
    </submittedName>
</protein>
<comment type="caution">
    <text evidence="1">The sequence shown here is derived from an EMBL/GenBank/DDBJ whole genome shotgun (WGS) entry which is preliminary data.</text>
</comment>
<name>A0A2K3K8J1_TRIPR</name>
<reference evidence="1 2" key="1">
    <citation type="journal article" date="2014" name="Am. J. Bot.">
        <title>Genome assembly and annotation for red clover (Trifolium pratense; Fabaceae).</title>
        <authorList>
            <person name="Istvanek J."/>
            <person name="Jaros M."/>
            <person name="Krenek A."/>
            <person name="Repkova J."/>
        </authorList>
    </citation>
    <scope>NUCLEOTIDE SEQUENCE [LARGE SCALE GENOMIC DNA]</scope>
    <source>
        <strain evidence="2">cv. Tatra</strain>
        <tissue evidence="1">Young leaves</tissue>
    </source>
</reference>
<dbReference type="Proteomes" id="UP000236291">
    <property type="component" value="Unassembled WGS sequence"/>
</dbReference>
<sequence length="12" mass="1152">MSTTLAASANAD</sequence>
<reference evidence="1 2" key="2">
    <citation type="journal article" date="2017" name="Front. Plant Sci.">
        <title>Gene Classification and Mining of Molecular Markers Useful in Red Clover (Trifolium pratense) Breeding.</title>
        <authorList>
            <person name="Istvanek J."/>
            <person name="Dluhosova J."/>
            <person name="Dluhos P."/>
            <person name="Patkova L."/>
            <person name="Nedelnik J."/>
            <person name="Repkova J."/>
        </authorList>
    </citation>
    <scope>NUCLEOTIDE SEQUENCE [LARGE SCALE GENOMIC DNA]</scope>
    <source>
        <strain evidence="2">cv. Tatra</strain>
        <tissue evidence="1">Young leaves</tissue>
    </source>
</reference>
<evidence type="ECO:0000313" key="1">
    <source>
        <dbReference type="EMBL" id="PNX62589.1"/>
    </source>
</evidence>
<feature type="non-terminal residue" evidence="1">
    <location>
        <position position="12"/>
    </location>
</feature>
<evidence type="ECO:0000313" key="2">
    <source>
        <dbReference type="Proteomes" id="UP000236291"/>
    </source>
</evidence>
<accession>A0A2K3K8J1</accession>
<dbReference type="EMBL" id="ASHM01088101">
    <property type="protein sequence ID" value="PNX62589.1"/>
    <property type="molecule type" value="Genomic_DNA"/>
</dbReference>
<proteinExistence type="predicted"/>
<organism evidence="1 2">
    <name type="scientific">Trifolium pratense</name>
    <name type="common">Red clover</name>
    <dbReference type="NCBI Taxonomy" id="57577"/>
    <lineage>
        <taxon>Eukaryota</taxon>
        <taxon>Viridiplantae</taxon>
        <taxon>Streptophyta</taxon>
        <taxon>Embryophyta</taxon>
        <taxon>Tracheophyta</taxon>
        <taxon>Spermatophyta</taxon>
        <taxon>Magnoliopsida</taxon>
        <taxon>eudicotyledons</taxon>
        <taxon>Gunneridae</taxon>
        <taxon>Pentapetalae</taxon>
        <taxon>rosids</taxon>
        <taxon>fabids</taxon>
        <taxon>Fabales</taxon>
        <taxon>Fabaceae</taxon>
        <taxon>Papilionoideae</taxon>
        <taxon>50 kb inversion clade</taxon>
        <taxon>NPAAA clade</taxon>
        <taxon>Hologalegina</taxon>
        <taxon>IRL clade</taxon>
        <taxon>Trifolieae</taxon>
        <taxon>Trifolium</taxon>
    </lineage>
</organism>
<gene>
    <name evidence="1" type="ORF">L195_g053062</name>
</gene>